<dbReference type="Gene3D" id="3.30.70.360">
    <property type="match status" value="1"/>
</dbReference>
<dbReference type="EMBL" id="QNVV01000019">
    <property type="protein sequence ID" value="REC44645.1"/>
    <property type="molecule type" value="Genomic_DNA"/>
</dbReference>
<gene>
    <name evidence="5" type="ORF">DRF67_17485</name>
</gene>
<organism evidence="5 6">
    <name type="scientific">Chryseobacterium pennipullorum</name>
    <dbReference type="NCBI Taxonomy" id="2258963"/>
    <lineage>
        <taxon>Bacteria</taxon>
        <taxon>Pseudomonadati</taxon>
        <taxon>Bacteroidota</taxon>
        <taxon>Flavobacteriia</taxon>
        <taxon>Flavobacteriales</taxon>
        <taxon>Weeksellaceae</taxon>
        <taxon>Chryseobacterium group</taxon>
        <taxon>Chryseobacterium</taxon>
    </lineage>
</organism>
<evidence type="ECO:0000256" key="1">
    <source>
        <dbReference type="ARBA" id="ARBA00022723"/>
    </source>
</evidence>
<keyword evidence="6" id="KW-1185">Reference proteome</keyword>
<dbReference type="GO" id="GO:0006526">
    <property type="term" value="P:L-arginine biosynthetic process"/>
    <property type="evidence" value="ECO:0007669"/>
    <property type="project" value="TreeGrafter"/>
</dbReference>
<protein>
    <submittedName>
        <fullName evidence="5">Acetylornithine deacetylase</fullName>
    </submittedName>
</protein>
<evidence type="ECO:0000256" key="2">
    <source>
        <dbReference type="ARBA" id="ARBA00022801"/>
    </source>
</evidence>
<reference evidence="5 6" key="1">
    <citation type="submission" date="2018-06" db="EMBL/GenBank/DDBJ databases">
        <title>Novel Chryseobacterium species.</title>
        <authorList>
            <person name="Newman J."/>
            <person name="Hugo C."/>
            <person name="Oosthuizen L."/>
            <person name="Charimba G."/>
        </authorList>
    </citation>
    <scope>NUCLEOTIDE SEQUENCE [LARGE SCALE GENOMIC DNA]</scope>
    <source>
        <strain evidence="5 6">7_F195</strain>
    </source>
</reference>
<feature type="domain" description="Peptidase M20 dimerisation" evidence="4">
    <location>
        <begin position="175"/>
        <end position="276"/>
    </location>
</feature>
<evidence type="ECO:0000313" key="6">
    <source>
        <dbReference type="Proteomes" id="UP000256257"/>
    </source>
</evidence>
<sequence>MQELKSVYNKEELLNNAVGLLKNLIEIPSFSKDEFNTSVEIENFFKKHQIPTKRFKNNIWAVNKNFDVFKPSVLLNTHHDTVKPNKAYTLDPFLPLQKDGKLYGLGSNDAGASLVSMAQVFLHFYEREDLKYNLVIALTAEEEISGFDGIEALFPQLPNIEFAIVGEPTQMNLAIAEKGLLVIDGEMKGTPSHAAHPNEDNSIVKCMKDLQHILSFTFPKVSEYLGAVKITLSGIRAGVQHNVVPESCHFTLDVRVTDEYSNKETFEIIQSQMKSTLTARSFRLNSSKIEMEHPFVKAGIEIGRTTYGSPTSSDQAIIPCTSVKLGPGDSRRSHTADEFIFINEIEEGIDIYIRILEKVL</sequence>
<keyword evidence="2" id="KW-0378">Hydrolase</keyword>
<dbReference type="SUPFAM" id="SSF55031">
    <property type="entry name" value="Bacterial exopeptidase dimerisation domain"/>
    <property type="match status" value="1"/>
</dbReference>
<dbReference type="Gene3D" id="3.40.630.10">
    <property type="entry name" value="Zn peptidases"/>
    <property type="match status" value="1"/>
</dbReference>
<dbReference type="GO" id="GO:0046872">
    <property type="term" value="F:metal ion binding"/>
    <property type="evidence" value="ECO:0007669"/>
    <property type="project" value="UniProtKB-KW"/>
</dbReference>
<dbReference type="Pfam" id="PF01546">
    <property type="entry name" value="Peptidase_M20"/>
    <property type="match status" value="1"/>
</dbReference>
<dbReference type="OrthoDB" id="9792335at2"/>
<dbReference type="CDD" id="cd05651">
    <property type="entry name" value="M20_ArgE_DapE-like"/>
    <property type="match status" value="1"/>
</dbReference>
<evidence type="ECO:0000259" key="4">
    <source>
        <dbReference type="Pfam" id="PF07687"/>
    </source>
</evidence>
<accession>A0A3D9ATQ7</accession>
<dbReference type="InterPro" id="IPR036264">
    <property type="entry name" value="Bact_exopeptidase_dim_dom"/>
</dbReference>
<dbReference type="InterPro" id="IPR002933">
    <property type="entry name" value="Peptidase_M20"/>
</dbReference>
<keyword evidence="1" id="KW-0479">Metal-binding</keyword>
<dbReference type="RefSeq" id="WP_115929589.1">
    <property type="nucleotide sequence ID" value="NZ_QNVV01000019.1"/>
</dbReference>
<proteinExistence type="predicted"/>
<dbReference type="Pfam" id="PF07687">
    <property type="entry name" value="M20_dimer"/>
    <property type="match status" value="1"/>
</dbReference>
<comment type="caution">
    <text evidence="5">The sequence shown here is derived from an EMBL/GenBank/DDBJ whole genome shotgun (WGS) entry which is preliminary data.</text>
</comment>
<evidence type="ECO:0000256" key="3">
    <source>
        <dbReference type="ARBA" id="ARBA00023285"/>
    </source>
</evidence>
<dbReference type="InterPro" id="IPR050072">
    <property type="entry name" value="Peptidase_M20A"/>
</dbReference>
<dbReference type="AlphaFoldDB" id="A0A3D9ATQ7"/>
<evidence type="ECO:0000313" key="5">
    <source>
        <dbReference type="EMBL" id="REC44645.1"/>
    </source>
</evidence>
<dbReference type="SUPFAM" id="SSF53187">
    <property type="entry name" value="Zn-dependent exopeptidases"/>
    <property type="match status" value="1"/>
</dbReference>
<dbReference type="InterPro" id="IPR011650">
    <property type="entry name" value="Peptidase_M20_dimer"/>
</dbReference>
<dbReference type="PANTHER" id="PTHR43808">
    <property type="entry name" value="ACETYLORNITHINE DEACETYLASE"/>
    <property type="match status" value="1"/>
</dbReference>
<name>A0A3D9ATQ7_9FLAO</name>
<dbReference type="PANTHER" id="PTHR43808:SF31">
    <property type="entry name" value="N-ACETYL-L-CITRULLINE DEACETYLASE"/>
    <property type="match status" value="1"/>
</dbReference>
<dbReference type="GO" id="GO:0008777">
    <property type="term" value="F:acetylornithine deacetylase activity"/>
    <property type="evidence" value="ECO:0007669"/>
    <property type="project" value="TreeGrafter"/>
</dbReference>
<keyword evidence="3" id="KW-0170">Cobalt</keyword>
<dbReference type="Proteomes" id="UP000256257">
    <property type="component" value="Unassembled WGS sequence"/>
</dbReference>